<keyword evidence="6 12" id="KW-0812">Transmembrane</keyword>
<keyword evidence="3 12" id="KW-0813">Transport</keyword>
<protein>
    <recommendedName>
        <fullName evidence="15">Secretin/TonB short N-terminal domain-containing protein</fullName>
    </recommendedName>
</protein>
<keyword evidence="10 12" id="KW-0472">Membrane</keyword>
<evidence type="ECO:0000256" key="9">
    <source>
        <dbReference type="ARBA" id="ARBA00023077"/>
    </source>
</evidence>
<dbReference type="InterPro" id="IPR000531">
    <property type="entry name" value="Beta-barrel_TonB"/>
</dbReference>
<evidence type="ECO:0000256" key="10">
    <source>
        <dbReference type="ARBA" id="ARBA00023136"/>
    </source>
</evidence>
<dbReference type="SUPFAM" id="SSF56935">
    <property type="entry name" value="Porins"/>
    <property type="match status" value="1"/>
</dbReference>
<evidence type="ECO:0000256" key="14">
    <source>
        <dbReference type="RuleBase" id="RU003357"/>
    </source>
</evidence>
<keyword evidence="8" id="KW-0408">Iron</keyword>
<feature type="domain" description="Secretin/TonB short N-terminal" evidence="15">
    <location>
        <begin position="71"/>
        <end position="121"/>
    </location>
</feature>
<dbReference type="GO" id="GO:0015344">
    <property type="term" value="F:siderophore uptake transmembrane transporter activity"/>
    <property type="evidence" value="ECO:0007669"/>
    <property type="project" value="TreeGrafter"/>
</dbReference>
<keyword evidence="9 14" id="KW-0798">TonB box</keyword>
<keyword evidence="5" id="KW-0406">Ion transport</keyword>
<dbReference type="InterPro" id="IPR037066">
    <property type="entry name" value="Plug_dom_sf"/>
</dbReference>
<dbReference type="SMART" id="SM00965">
    <property type="entry name" value="STN"/>
    <property type="match status" value="1"/>
</dbReference>
<keyword evidence="7" id="KW-0732">Signal</keyword>
<dbReference type="AlphaFoldDB" id="A0A1B2LXS9"/>
<reference evidence="16 17" key="1">
    <citation type="submission" date="2016-08" db="EMBL/GenBank/DDBJ databases">
        <authorList>
            <person name="Seilhamer J.J."/>
        </authorList>
    </citation>
    <scope>NUCLEOTIDE SEQUENCE [LARGE SCALE GENOMIC DNA]</scope>
    <source>
        <strain evidence="16 17">BRTC-1</strain>
    </source>
</reference>
<dbReference type="PROSITE" id="PS52016">
    <property type="entry name" value="TONB_DEPENDENT_REC_3"/>
    <property type="match status" value="1"/>
</dbReference>
<accession>A0A1B2LXS9</accession>
<dbReference type="InterPro" id="IPR012910">
    <property type="entry name" value="Plug_dom"/>
</dbReference>
<feature type="short sequence motif" description="TonB C-terminal box" evidence="13">
    <location>
        <begin position="1096"/>
        <end position="1113"/>
    </location>
</feature>
<dbReference type="Proteomes" id="UP000093391">
    <property type="component" value="Chromosome"/>
</dbReference>
<dbReference type="PANTHER" id="PTHR30069">
    <property type="entry name" value="TONB-DEPENDENT OUTER MEMBRANE RECEPTOR"/>
    <property type="match status" value="1"/>
</dbReference>
<organism evidence="16 17">
    <name type="scientific">Acinetobacter larvae</name>
    <dbReference type="NCBI Taxonomy" id="1789224"/>
    <lineage>
        <taxon>Bacteria</taxon>
        <taxon>Pseudomonadati</taxon>
        <taxon>Pseudomonadota</taxon>
        <taxon>Gammaproteobacteria</taxon>
        <taxon>Moraxellales</taxon>
        <taxon>Moraxellaceae</taxon>
        <taxon>Acinetobacter</taxon>
    </lineage>
</organism>
<dbReference type="Gene3D" id="2.40.170.20">
    <property type="entry name" value="TonB-dependent receptor, beta-barrel domain"/>
    <property type="match status" value="2"/>
</dbReference>
<evidence type="ECO:0000256" key="3">
    <source>
        <dbReference type="ARBA" id="ARBA00022448"/>
    </source>
</evidence>
<evidence type="ECO:0000313" key="17">
    <source>
        <dbReference type="Proteomes" id="UP000093391"/>
    </source>
</evidence>
<evidence type="ECO:0000256" key="13">
    <source>
        <dbReference type="PROSITE-ProRule" id="PRU10144"/>
    </source>
</evidence>
<dbReference type="Pfam" id="PF00593">
    <property type="entry name" value="TonB_dep_Rec_b-barrel"/>
    <property type="match status" value="1"/>
</dbReference>
<dbReference type="InterPro" id="IPR039426">
    <property type="entry name" value="TonB-dep_rcpt-like"/>
</dbReference>
<dbReference type="InterPro" id="IPR036942">
    <property type="entry name" value="Beta-barrel_TonB_sf"/>
</dbReference>
<dbReference type="STRING" id="1789224.BFG52_04890"/>
<evidence type="ECO:0000256" key="12">
    <source>
        <dbReference type="PROSITE-ProRule" id="PRU01360"/>
    </source>
</evidence>
<dbReference type="PANTHER" id="PTHR30069:SF41">
    <property type="entry name" value="HEME_HEMOPEXIN UTILIZATION PROTEIN C"/>
    <property type="match status" value="1"/>
</dbReference>
<dbReference type="Gene3D" id="2.170.130.10">
    <property type="entry name" value="TonB-dependent receptor, plug domain"/>
    <property type="match status" value="1"/>
</dbReference>
<sequence length="1113" mass="124155">MIIIQYIGLGMNSSLFQKHLTLKPLSICISIAVFSAYMTPVSHAAPAAIHYQIQKGSLTDALNYVAQKSNVTLLLDAKQTDAYRAPPLSGLYTPEQAFASLLQGTPFRINKTAAGYLLVNAQTGTVARQRPDGTALGNMQAMGTASTVSTAARADVTLSTIELTADQDRYQQGKDNQFQKDIVNIYKNKDEVEHFKGSNPADILSGIPGVYSSDARNSGSLSPNVRGLQGQGRVPVIVDGTQQEISVYRGYSGVNNRTYVDPNLLSETTVYKGATELGYAVPSAIGGAVMLNTINSDDVIPEGKNWGINLRYETNNNSTKANPPSFNYGQDYRTTENWWAILGDVNPQLYKELETSGKNRFFEDSAFRVAVAGKNDLTDIMLAYSKRNQGNYFSGKRGGEVYSERFDNAASSGVTLNVADIAPPGYEVSNTSSSNESVLIKNNWNLPNNQTLKLSWRHSDIEYGEIMNSRSVYGFVVDQLIDGGSTRAAQWPLAKVKQDAGRIDYAWQPDDSNWINLKLGTWYSRTDSRNNSSGASPYAPRMLDTQWATYIMQFSGCVTDTGINPNCQISQAVIDAATKISGNHSNSDGRFNLINPALQVSANDRWGVDISNTFALHPQLDLTVGGSLQKEKLNSSSEDTPLTCSDMNNLAYCKKMDYVFGPKSGERQEYNSWFNFDWRATNRLTINVGGRWGRYWSLDTQLDEKLQSKQWSRPKVLEAQIYKINKYFTKADEEAMKGTQYHYVVKVGDLIIDDYDYDGYAKSQGYAGAAYQQGQAYQYKNYEWRADENGVLHADNAPGTLDLKEGEKIDAILGDEGKRYRAMTEEEKYAPIGKRRGQQFDPSFSISYALSDFSRAYARYVEATRFPSIYESSIGFSENISQRGFEPEHAQNIEVGYVHDLGQWLLSWRSADVKLNYYHNKIKDVIDRNYNTGTFAQYDQLKTQGIELQTRFDQGRIFGDFGYSYLIKSEMCDADYAALLSPIRFEAPSCFIGGFPGGYLRGAIPPKHSISANLATRLWDDKLTVGTRVGYHSMSNIKKQSTEGWTFANQGLDSYGWKSYWTVDAYADLMLTPAFKVSVIGTNLRNEYYPDALTRTAIPAPGRTLKLAFDYKF</sequence>
<evidence type="ECO:0000256" key="7">
    <source>
        <dbReference type="ARBA" id="ARBA00022729"/>
    </source>
</evidence>
<dbReference type="GO" id="GO:0044718">
    <property type="term" value="P:siderophore transmembrane transport"/>
    <property type="evidence" value="ECO:0007669"/>
    <property type="project" value="TreeGrafter"/>
</dbReference>
<comment type="similarity">
    <text evidence="2 12 14">Belongs to the TonB-dependent receptor family.</text>
</comment>
<evidence type="ECO:0000256" key="4">
    <source>
        <dbReference type="ARBA" id="ARBA00022452"/>
    </source>
</evidence>
<dbReference type="KEGG" id="ala:BFG52_04890"/>
<keyword evidence="5" id="KW-0410">Iron transport</keyword>
<gene>
    <name evidence="16" type="ORF">BFG52_04890</name>
</gene>
<evidence type="ECO:0000256" key="6">
    <source>
        <dbReference type="ARBA" id="ARBA00022692"/>
    </source>
</evidence>
<dbReference type="OrthoDB" id="6046653at2"/>
<keyword evidence="17" id="KW-1185">Reference proteome</keyword>
<evidence type="ECO:0000256" key="1">
    <source>
        <dbReference type="ARBA" id="ARBA00004571"/>
    </source>
</evidence>
<evidence type="ECO:0000256" key="11">
    <source>
        <dbReference type="ARBA" id="ARBA00023237"/>
    </source>
</evidence>
<dbReference type="Gene3D" id="3.55.50.30">
    <property type="match status" value="1"/>
</dbReference>
<evidence type="ECO:0000259" key="15">
    <source>
        <dbReference type="SMART" id="SM00965"/>
    </source>
</evidence>
<evidence type="ECO:0000313" key="16">
    <source>
        <dbReference type="EMBL" id="AOA57758.1"/>
    </source>
</evidence>
<dbReference type="GO" id="GO:0009279">
    <property type="term" value="C:cell outer membrane"/>
    <property type="evidence" value="ECO:0007669"/>
    <property type="project" value="UniProtKB-SubCell"/>
</dbReference>
<dbReference type="EMBL" id="CP016895">
    <property type="protein sequence ID" value="AOA57758.1"/>
    <property type="molecule type" value="Genomic_DNA"/>
</dbReference>
<keyword evidence="11 12" id="KW-0998">Cell outer membrane</keyword>
<dbReference type="PROSITE" id="PS01156">
    <property type="entry name" value="TONB_DEPENDENT_REC_2"/>
    <property type="match status" value="1"/>
</dbReference>
<dbReference type="Pfam" id="PF07715">
    <property type="entry name" value="Plug"/>
    <property type="match status" value="1"/>
</dbReference>
<keyword evidence="4 12" id="KW-1134">Transmembrane beta strand</keyword>
<name>A0A1B2LXS9_9GAMM</name>
<evidence type="ECO:0000256" key="2">
    <source>
        <dbReference type="ARBA" id="ARBA00009810"/>
    </source>
</evidence>
<proteinExistence type="inferred from homology"/>
<evidence type="ECO:0000256" key="8">
    <source>
        <dbReference type="ARBA" id="ARBA00023004"/>
    </source>
</evidence>
<evidence type="ECO:0000256" key="5">
    <source>
        <dbReference type="ARBA" id="ARBA00022496"/>
    </source>
</evidence>
<dbReference type="InterPro" id="IPR011662">
    <property type="entry name" value="Secretin/TonB_short_N"/>
</dbReference>
<comment type="subcellular location">
    <subcellularLocation>
        <location evidence="1 12">Cell outer membrane</location>
        <topology evidence="1 12">Multi-pass membrane protein</topology>
    </subcellularLocation>
</comment>
<dbReference type="InterPro" id="IPR010917">
    <property type="entry name" value="TonB_rcpt_CS"/>
</dbReference>